<dbReference type="InterPro" id="IPR036271">
    <property type="entry name" value="Tet_transcr_reg_TetR-rel_C_sf"/>
</dbReference>
<dbReference type="Gene3D" id="1.10.357.10">
    <property type="entry name" value="Tetracycline Repressor, domain 2"/>
    <property type="match status" value="1"/>
</dbReference>
<keyword evidence="5" id="KW-1185">Reference proteome</keyword>
<organism evidence="4 5">
    <name type="scientific">Amycolatopsis minnesotensis</name>
    <dbReference type="NCBI Taxonomy" id="337894"/>
    <lineage>
        <taxon>Bacteria</taxon>
        <taxon>Bacillati</taxon>
        <taxon>Actinomycetota</taxon>
        <taxon>Actinomycetes</taxon>
        <taxon>Pseudonocardiales</taxon>
        <taxon>Pseudonocardiaceae</taxon>
        <taxon>Amycolatopsis</taxon>
    </lineage>
</organism>
<evidence type="ECO:0000256" key="1">
    <source>
        <dbReference type="ARBA" id="ARBA00023125"/>
    </source>
</evidence>
<protein>
    <submittedName>
        <fullName evidence="4">TetR family transcriptional regulator</fullName>
    </submittedName>
</protein>
<dbReference type="InterPro" id="IPR001647">
    <property type="entry name" value="HTH_TetR"/>
</dbReference>
<keyword evidence="1 2" id="KW-0238">DNA-binding</keyword>
<dbReference type="Pfam" id="PF00440">
    <property type="entry name" value="TetR_N"/>
    <property type="match status" value="1"/>
</dbReference>
<dbReference type="Pfam" id="PF17940">
    <property type="entry name" value="TetR_C_31"/>
    <property type="match status" value="1"/>
</dbReference>
<dbReference type="InterPro" id="IPR041583">
    <property type="entry name" value="TetR_C_31"/>
</dbReference>
<feature type="DNA-binding region" description="H-T-H motif" evidence="2">
    <location>
        <begin position="45"/>
        <end position="64"/>
    </location>
</feature>
<dbReference type="PANTHER" id="PTHR30055:SF241">
    <property type="entry name" value="TRANSCRIPTIONAL REGULATORY PROTEIN"/>
    <property type="match status" value="1"/>
</dbReference>
<evidence type="ECO:0000313" key="4">
    <source>
        <dbReference type="EMBL" id="GAA1964318.1"/>
    </source>
</evidence>
<evidence type="ECO:0000313" key="5">
    <source>
        <dbReference type="Proteomes" id="UP001501116"/>
    </source>
</evidence>
<dbReference type="InterPro" id="IPR009057">
    <property type="entry name" value="Homeodomain-like_sf"/>
</dbReference>
<dbReference type="PANTHER" id="PTHR30055">
    <property type="entry name" value="HTH-TYPE TRANSCRIPTIONAL REGULATOR RUTR"/>
    <property type="match status" value="1"/>
</dbReference>
<proteinExistence type="predicted"/>
<dbReference type="InterPro" id="IPR050109">
    <property type="entry name" value="HTH-type_TetR-like_transc_reg"/>
</dbReference>
<name>A0ABP5CHW0_9PSEU</name>
<feature type="domain" description="HTH tetR-type" evidence="3">
    <location>
        <begin position="22"/>
        <end position="82"/>
    </location>
</feature>
<dbReference type="Gene3D" id="1.10.10.60">
    <property type="entry name" value="Homeodomain-like"/>
    <property type="match status" value="1"/>
</dbReference>
<dbReference type="PROSITE" id="PS50977">
    <property type="entry name" value="HTH_TETR_2"/>
    <property type="match status" value="1"/>
</dbReference>
<sequence>MSSVDYVTSDAPKRLSRGEAKARTRELLLEAAASTFARKGFHGASVEAIAEAAGFSIGALYANFAGKEQLFLELLSSRASGQVLAAAEILHDDDVTAGDPADALGRFLVDLADKDTDFSLLQAEFWLYAARNPGVRDTLAERMREPRELLARLVEERRGEPEAPVPPSTVATVVLALFQGLVRQRRIDQGSVPPELFGQALRWLFAGLDEETRQRRDQS</sequence>
<accession>A0ABP5CHW0</accession>
<dbReference type="SUPFAM" id="SSF48498">
    <property type="entry name" value="Tetracyclin repressor-like, C-terminal domain"/>
    <property type="match status" value="1"/>
</dbReference>
<dbReference type="EMBL" id="BAAANN010000015">
    <property type="protein sequence ID" value="GAA1964318.1"/>
    <property type="molecule type" value="Genomic_DNA"/>
</dbReference>
<reference evidence="5" key="1">
    <citation type="journal article" date="2019" name="Int. J. Syst. Evol. Microbiol.">
        <title>The Global Catalogue of Microorganisms (GCM) 10K type strain sequencing project: providing services to taxonomists for standard genome sequencing and annotation.</title>
        <authorList>
            <consortium name="The Broad Institute Genomics Platform"/>
            <consortium name="The Broad Institute Genome Sequencing Center for Infectious Disease"/>
            <person name="Wu L."/>
            <person name="Ma J."/>
        </authorList>
    </citation>
    <scope>NUCLEOTIDE SEQUENCE [LARGE SCALE GENOMIC DNA]</scope>
    <source>
        <strain evidence="5">JCM 14545</strain>
    </source>
</reference>
<dbReference type="PRINTS" id="PR00455">
    <property type="entry name" value="HTHTETR"/>
</dbReference>
<dbReference type="Proteomes" id="UP001501116">
    <property type="component" value="Unassembled WGS sequence"/>
</dbReference>
<evidence type="ECO:0000256" key="2">
    <source>
        <dbReference type="PROSITE-ProRule" id="PRU00335"/>
    </source>
</evidence>
<gene>
    <name evidence="4" type="ORF">GCM10009754_40120</name>
</gene>
<evidence type="ECO:0000259" key="3">
    <source>
        <dbReference type="PROSITE" id="PS50977"/>
    </source>
</evidence>
<dbReference type="SUPFAM" id="SSF46689">
    <property type="entry name" value="Homeodomain-like"/>
    <property type="match status" value="1"/>
</dbReference>
<comment type="caution">
    <text evidence="4">The sequence shown here is derived from an EMBL/GenBank/DDBJ whole genome shotgun (WGS) entry which is preliminary data.</text>
</comment>